<dbReference type="PROSITE" id="PS51918">
    <property type="entry name" value="RADICAL_SAM"/>
    <property type="match status" value="1"/>
</dbReference>
<evidence type="ECO:0000256" key="3">
    <source>
        <dbReference type="ARBA" id="ARBA00022691"/>
    </source>
</evidence>
<evidence type="ECO:0000256" key="5">
    <source>
        <dbReference type="ARBA" id="ARBA00023004"/>
    </source>
</evidence>
<evidence type="ECO:0000256" key="1">
    <source>
        <dbReference type="ARBA" id="ARBA00001966"/>
    </source>
</evidence>
<reference evidence="8" key="1">
    <citation type="journal article" date="2021" name="PeerJ">
        <title>Extensive microbial diversity within the chicken gut microbiome revealed by metagenomics and culture.</title>
        <authorList>
            <person name="Gilroy R."/>
            <person name="Ravi A."/>
            <person name="Getino M."/>
            <person name="Pursley I."/>
            <person name="Horton D.L."/>
            <person name="Alikhan N.F."/>
            <person name="Baker D."/>
            <person name="Gharbi K."/>
            <person name="Hall N."/>
            <person name="Watson M."/>
            <person name="Adriaenssens E.M."/>
            <person name="Foster-Nyarko E."/>
            <person name="Jarju S."/>
            <person name="Secka A."/>
            <person name="Antonio M."/>
            <person name="Oren A."/>
            <person name="Chaudhuri R.R."/>
            <person name="La Ragione R."/>
            <person name="Hildebrand F."/>
            <person name="Pallen M.J."/>
        </authorList>
    </citation>
    <scope>NUCLEOTIDE SEQUENCE</scope>
    <source>
        <strain evidence="8">CHK55-1828</strain>
    </source>
</reference>
<dbReference type="InterPro" id="IPR050377">
    <property type="entry name" value="Radical_SAM_PqqE_MftC-like"/>
</dbReference>
<evidence type="ECO:0000256" key="6">
    <source>
        <dbReference type="ARBA" id="ARBA00023014"/>
    </source>
</evidence>
<dbReference type="InterPro" id="IPR007197">
    <property type="entry name" value="rSAM"/>
</dbReference>
<reference evidence="8" key="2">
    <citation type="submission" date="2021-09" db="EMBL/GenBank/DDBJ databases">
        <authorList>
            <person name="Gilroy R."/>
        </authorList>
    </citation>
    <scope>NUCLEOTIDE SEQUENCE</scope>
    <source>
        <strain evidence="8">CHK55-1828</strain>
    </source>
</reference>
<dbReference type="InterPro" id="IPR017200">
    <property type="entry name" value="PqqE-like"/>
</dbReference>
<gene>
    <name evidence="8" type="ORF">K8W02_04080</name>
</gene>
<dbReference type="InterPro" id="IPR023885">
    <property type="entry name" value="4Fe4S-binding_SPASM_dom"/>
</dbReference>
<dbReference type="NCBIfam" id="TIGR04085">
    <property type="entry name" value="rSAM_more_4Fe4S"/>
    <property type="match status" value="1"/>
</dbReference>
<dbReference type="Pfam" id="PF13186">
    <property type="entry name" value="SPASM"/>
    <property type="match status" value="1"/>
</dbReference>
<evidence type="ECO:0000256" key="4">
    <source>
        <dbReference type="ARBA" id="ARBA00022723"/>
    </source>
</evidence>
<dbReference type="PANTHER" id="PTHR11228:SF7">
    <property type="entry name" value="PQQA PEPTIDE CYCLASE"/>
    <property type="match status" value="1"/>
</dbReference>
<keyword evidence="4" id="KW-0479">Metal-binding</keyword>
<dbReference type="GO" id="GO:0046872">
    <property type="term" value="F:metal ion binding"/>
    <property type="evidence" value="ECO:0007669"/>
    <property type="project" value="UniProtKB-KW"/>
</dbReference>
<dbReference type="Gene3D" id="3.20.20.70">
    <property type="entry name" value="Aldolase class I"/>
    <property type="match status" value="1"/>
</dbReference>
<keyword evidence="5" id="KW-0408">Iron</keyword>
<dbReference type="SUPFAM" id="SSF102114">
    <property type="entry name" value="Radical SAM enzymes"/>
    <property type="match status" value="1"/>
</dbReference>
<dbReference type="PIRSF" id="PIRSF037420">
    <property type="entry name" value="PQQ_syn_pqqE"/>
    <property type="match status" value="1"/>
</dbReference>
<dbReference type="InterPro" id="IPR013785">
    <property type="entry name" value="Aldolase_TIM"/>
</dbReference>
<dbReference type="SFLD" id="SFLDG01386">
    <property type="entry name" value="main_SPASM_domain-containing"/>
    <property type="match status" value="1"/>
</dbReference>
<dbReference type="NCBIfam" id="TIGR04133">
    <property type="entry name" value="rSAM_w_lipo"/>
    <property type="match status" value="1"/>
</dbReference>
<dbReference type="GO" id="GO:0003824">
    <property type="term" value="F:catalytic activity"/>
    <property type="evidence" value="ECO:0007669"/>
    <property type="project" value="InterPro"/>
</dbReference>
<sequence length="366" mass="42195">MKKSVERLSLRKRLALEVFRRMRENQKALHPLKQLFWECTQRCNIHCKHCGSDCKRTTDIPDMPAEDFLRVVDSLTPHVNPHEVNIVITGGEPLVRDDLEQVGLALYRRGYPWGMVTNGLFLTAERLQSLLAAGLHAITVSLDGFADDHNWLRGHPDSYDRAMNAIRLLAQEREVKWDVVTCVNRRNYLYLEQFKDALYEAGVRRWRLFTIFPVGRAARYPEFQLDDRDFKGLMDFIRRTRREGKIHASYGCEGFLGSYEGEVRDGFYTCNAGISVASVLADGSISACPSIRADYHQGNIYRDDFMDVWRHRFQPFRDRSWTKTGSCADCSFFRYCEGNGMHLHDGDGHLLFCHLERLKGACGNAD</sequence>
<comment type="cofactor">
    <cofactor evidence="1">
        <name>[4Fe-4S] cluster</name>
        <dbReference type="ChEBI" id="CHEBI:49883"/>
    </cofactor>
</comment>
<evidence type="ECO:0000256" key="2">
    <source>
        <dbReference type="ARBA" id="ARBA00022485"/>
    </source>
</evidence>
<accession>A0A921HW74</accession>
<protein>
    <submittedName>
        <fullName evidence="8">TIGR04133 family radical SAM/SPASM protein</fullName>
    </submittedName>
</protein>
<dbReference type="InterPro" id="IPR058240">
    <property type="entry name" value="rSAM_sf"/>
</dbReference>
<evidence type="ECO:0000313" key="9">
    <source>
        <dbReference type="Proteomes" id="UP000717835"/>
    </source>
</evidence>
<dbReference type="SFLD" id="SFLDG01067">
    <property type="entry name" value="SPASM/twitch_domain_containing"/>
    <property type="match status" value="1"/>
</dbReference>
<dbReference type="GO" id="GO:0051539">
    <property type="term" value="F:4 iron, 4 sulfur cluster binding"/>
    <property type="evidence" value="ECO:0007669"/>
    <property type="project" value="UniProtKB-KW"/>
</dbReference>
<evidence type="ECO:0000259" key="7">
    <source>
        <dbReference type="PROSITE" id="PS51918"/>
    </source>
</evidence>
<dbReference type="SFLD" id="SFLDS00029">
    <property type="entry name" value="Radical_SAM"/>
    <property type="match status" value="1"/>
</dbReference>
<dbReference type="InterPro" id="IPR026404">
    <property type="entry name" value="rSAM_w_lipo"/>
</dbReference>
<name>A0A921HW74_9BACT</name>
<keyword evidence="3" id="KW-0949">S-adenosyl-L-methionine</keyword>
<feature type="domain" description="Radical SAM core" evidence="7">
    <location>
        <begin position="29"/>
        <end position="243"/>
    </location>
</feature>
<dbReference type="Proteomes" id="UP000717835">
    <property type="component" value="Unassembled WGS sequence"/>
</dbReference>
<dbReference type="PANTHER" id="PTHR11228">
    <property type="entry name" value="RADICAL SAM DOMAIN PROTEIN"/>
    <property type="match status" value="1"/>
</dbReference>
<dbReference type="CDD" id="cd01335">
    <property type="entry name" value="Radical_SAM"/>
    <property type="match status" value="1"/>
</dbReference>
<dbReference type="EMBL" id="DYVX01000035">
    <property type="protein sequence ID" value="HJF91550.1"/>
    <property type="molecule type" value="Genomic_DNA"/>
</dbReference>
<dbReference type="AlphaFoldDB" id="A0A921HW74"/>
<evidence type="ECO:0000313" key="8">
    <source>
        <dbReference type="EMBL" id="HJF91550.1"/>
    </source>
</evidence>
<dbReference type="Pfam" id="PF04055">
    <property type="entry name" value="Radical_SAM"/>
    <property type="match status" value="1"/>
</dbReference>
<keyword evidence="2" id="KW-0004">4Fe-4S</keyword>
<dbReference type="RefSeq" id="WP_276826846.1">
    <property type="nucleotide sequence ID" value="NZ_DYVX01000035.1"/>
</dbReference>
<organism evidence="8 9">
    <name type="scientific">Mediterranea massiliensis</name>
    <dbReference type="NCBI Taxonomy" id="1841865"/>
    <lineage>
        <taxon>Bacteria</taxon>
        <taxon>Pseudomonadati</taxon>
        <taxon>Bacteroidota</taxon>
        <taxon>Bacteroidia</taxon>
        <taxon>Bacteroidales</taxon>
        <taxon>Bacteroidaceae</taxon>
        <taxon>Mediterranea</taxon>
    </lineage>
</organism>
<keyword evidence="6" id="KW-0411">Iron-sulfur</keyword>
<proteinExistence type="predicted"/>
<comment type="caution">
    <text evidence="8">The sequence shown here is derived from an EMBL/GenBank/DDBJ whole genome shotgun (WGS) entry which is preliminary data.</text>
</comment>